<dbReference type="CDD" id="cd09647">
    <property type="entry name" value="Csm2_III-A"/>
    <property type="match status" value="1"/>
</dbReference>
<dbReference type="GeneID" id="85732353"/>
<evidence type="ECO:0000256" key="4">
    <source>
        <dbReference type="ARBA" id="ARBA00022884"/>
    </source>
</evidence>
<dbReference type="Proteomes" id="UP001305652">
    <property type="component" value="Chromosome"/>
</dbReference>
<evidence type="ECO:0000313" key="8">
    <source>
        <dbReference type="Proteomes" id="UP001305652"/>
    </source>
</evidence>
<keyword evidence="8" id="KW-1185">Reference proteome</keyword>
<gene>
    <name evidence="7" type="primary">csm2</name>
    <name evidence="7" type="ORF">R6Y96_04310</name>
</gene>
<accession>A0AAX4FWY0</accession>
<reference evidence="7 8" key="1">
    <citation type="submission" date="2023-10" db="EMBL/GenBank/DDBJ databases">
        <title>The complete genome sequence of Methanoculleus receptaculi DSM 18860.</title>
        <authorList>
            <person name="Lai S.-J."/>
            <person name="You Y.-T."/>
            <person name="Chen S.-C."/>
        </authorList>
    </citation>
    <scope>NUCLEOTIDE SEQUENCE [LARGE SCALE GENOMIC DNA]</scope>
    <source>
        <strain evidence="7 8">DSM 18860</strain>
    </source>
</reference>
<dbReference type="KEGG" id="mrc:R6Y96_04310"/>
<dbReference type="AlphaFoldDB" id="A0AAX4FWY0"/>
<sequence length="141" mass="16120">MDKGGGKTQDTIKQIAQLKNLADLDIEEITKENGIAESFVRELSGQLKPTQLRKFFDTIVRNQEQIREKGWVAARAEFHMIRPSLAYAKGRKLIPNEFFDLVDTCMKKIPAGTEDQTIKNYDRFVDLMKAIVAYAKYYGKG</sequence>
<dbReference type="GO" id="GO:0051607">
    <property type="term" value="P:defense response to virus"/>
    <property type="evidence" value="ECO:0007669"/>
    <property type="project" value="UniProtKB-KW"/>
</dbReference>
<evidence type="ECO:0000256" key="5">
    <source>
        <dbReference type="ARBA" id="ARBA00023118"/>
    </source>
</evidence>
<evidence type="ECO:0000256" key="6">
    <source>
        <dbReference type="ARBA" id="ARBA00031723"/>
    </source>
</evidence>
<evidence type="ECO:0000256" key="2">
    <source>
        <dbReference type="ARBA" id="ARBA00006896"/>
    </source>
</evidence>
<evidence type="ECO:0000256" key="1">
    <source>
        <dbReference type="ARBA" id="ARBA00003640"/>
    </source>
</evidence>
<protein>
    <recommendedName>
        <fullName evidence="3">CRISPR system Cms protein Csm2</fullName>
    </recommendedName>
    <alternativeName>
        <fullName evidence="6">CRISPR type III A-associated protein Csm2</fullName>
    </alternativeName>
</protein>
<dbReference type="NCBIfam" id="TIGR01870">
    <property type="entry name" value="cas_TM1810_Csm2"/>
    <property type="match status" value="1"/>
</dbReference>
<name>A0AAX4FWY0_9EURY</name>
<keyword evidence="5" id="KW-0051">Antiviral defense</keyword>
<evidence type="ECO:0000313" key="7">
    <source>
        <dbReference type="EMBL" id="WOX58463.1"/>
    </source>
</evidence>
<dbReference type="InterPro" id="IPR010149">
    <property type="entry name" value="CRISPR-assoc_prot_Csm2_III-A"/>
</dbReference>
<comment type="similarity">
    <text evidence="2">Belongs to the CRISPR-associated Csm2 family.</text>
</comment>
<dbReference type="GO" id="GO:0003723">
    <property type="term" value="F:RNA binding"/>
    <property type="evidence" value="ECO:0007669"/>
    <property type="project" value="UniProtKB-KW"/>
</dbReference>
<organism evidence="7 8">
    <name type="scientific">Methanoculleus receptaculi</name>
    <dbReference type="NCBI Taxonomy" id="394967"/>
    <lineage>
        <taxon>Archaea</taxon>
        <taxon>Methanobacteriati</taxon>
        <taxon>Methanobacteriota</taxon>
        <taxon>Stenosarchaea group</taxon>
        <taxon>Methanomicrobia</taxon>
        <taxon>Methanomicrobiales</taxon>
        <taxon>Methanomicrobiaceae</taxon>
        <taxon>Methanoculleus</taxon>
    </lineage>
</organism>
<dbReference type="RefSeq" id="WP_318622298.1">
    <property type="nucleotide sequence ID" value="NZ_CP137642.1"/>
</dbReference>
<dbReference type="Pfam" id="PF03750">
    <property type="entry name" value="Csm2_III-A"/>
    <property type="match status" value="1"/>
</dbReference>
<proteinExistence type="inferred from homology"/>
<dbReference type="EMBL" id="CP137642">
    <property type="protein sequence ID" value="WOX58463.1"/>
    <property type="molecule type" value="Genomic_DNA"/>
</dbReference>
<keyword evidence="4" id="KW-0694">RNA-binding</keyword>
<comment type="function">
    <text evidence="1">This subunit may be involved in monitoring complementarity of crRNA and target RNA.</text>
</comment>
<evidence type="ECO:0000256" key="3">
    <source>
        <dbReference type="ARBA" id="ARBA00016118"/>
    </source>
</evidence>